<feature type="compositionally biased region" description="Polar residues" evidence="1">
    <location>
        <begin position="226"/>
        <end position="236"/>
    </location>
</feature>
<evidence type="ECO:0000313" key="2">
    <source>
        <dbReference type="EMBL" id="KZT01030.1"/>
    </source>
</evidence>
<feature type="compositionally biased region" description="Basic residues" evidence="1">
    <location>
        <begin position="95"/>
        <end position="109"/>
    </location>
</feature>
<feature type="compositionally biased region" description="Polar residues" evidence="1">
    <location>
        <begin position="357"/>
        <end position="366"/>
    </location>
</feature>
<reference evidence="2 3" key="1">
    <citation type="journal article" date="2016" name="Mol. Biol. Evol.">
        <title>Comparative Genomics of Early-Diverging Mushroom-Forming Fungi Provides Insights into the Origins of Lignocellulose Decay Capabilities.</title>
        <authorList>
            <person name="Nagy L.G."/>
            <person name="Riley R."/>
            <person name="Tritt A."/>
            <person name="Adam C."/>
            <person name="Daum C."/>
            <person name="Floudas D."/>
            <person name="Sun H."/>
            <person name="Yadav J.S."/>
            <person name="Pangilinan J."/>
            <person name="Larsson K.H."/>
            <person name="Matsuura K."/>
            <person name="Barry K."/>
            <person name="Labutti K."/>
            <person name="Kuo R."/>
            <person name="Ohm R.A."/>
            <person name="Bhattacharya S.S."/>
            <person name="Shirouzu T."/>
            <person name="Yoshinaga Y."/>
            <person name="Martin F.M."/>
            <person name="Grigoriev I.V."/>
            <person name="Hibbett D.S."/>
        </authorList>
    </citation>
    <scope>NUCLEOTIDE SEQUENCE [LARGE SCALE GENOMIC DNA]</scope>
    <source>
        <strain evidence="2 3">93-53</strain>
    </source>
</reference>
<accession>A0A165BGV8</accession>
<sequence>MTEYTTSSDAVREYLTAQERTARWVNAHLPNGASAEFLSPSHPPSILDDSDAPSYGPDSDNESSHSLPPRMVLHYGGGKPDIPISTDYGGSHSRTGSKTHVATHRRSKSGSHVQDRQSKTSKTQVPFTQSVSYDPSHPTNSPPVEDPYTPPHSPENIIILPSRQESEAQQPTREGSQAAQSPSHNSPSDSRSHSQSPLGAPGSLSLQGELPPLPQQIPNAAERASHSPSYNGSQQDVVAPSPMRAFDQTRVPLPVGLPPMVYSHSRSPSHPHAPPTSYVSSARSATAQSQLPYAYHPPAIVYAPSSKHSKSHYSPPAIVYSPSATQAPRSREAPTIAYSHSAPVPQLSHRPRYGSTPYHSMHSSPTIAEEPALVPYGRSYSSGRSASRDARTPATSVMYVPADPRPRSRPSRDSSPSDDESERGSRTSGSTYYVLPTPGQKVKIVVPHAASIYTATSTTKSAHSPQSAHSGSKRPFFQRIFSIPKLPGSLVSTESRGGMGKRMSRRHTVSEAHLQASMGVPHR</sequence>
<feature type="region of interest" description="Disordered" evidence="1">
    <location>
        <begin position="488"/>
        <end position="507"/>
    </location>
</feature>
<evidence type="ECO:0000256" key="1">
    <source>
        <dbReference type="SAM" id="MobiDB-lite"/>
    </source>
</evidence>
<feature type="compositionally biased region" description="Polar residues" evidence="1">
    <location>
        <begin position="167"/>
        <end position="179"/>
    </location>
</feature>
<feature type="compositionally biased region" description="Polar residues" evidence="1">
    <location>
        <begin position="120"/>
        <end position="139"/>
    </location>
</feature>
<dbReference type="Proteomes" id="UP000076871">
    <property type="component" value="Unassembled WGS sequence"/>
</dbReference>
<feature type="region of interest" description="Disordered" evidence="1">
    <location>
        <begin position="339"/>
        <end position="434"/>
    </location>
</feature>
<gene>
    <name evidence="2" type="ORF">LAESUDRAFT_731611</name>
</gene>
<feature type="compositionally biased region" description="Pro residues" evidence="1">
    <location>
        <begin position="140"/>
        <end position="153"/>
    </location>
</feature>
<feature type="compositionally biased region" description="Low complexity" evidence="1">
    <location>
        <begin position="376"/>
        <end position="385"/>
    </location>
</feature>
<organism evidence="2 3">
    <name type="scientific">Laetiporus sulphureus 93-53</name>
    <dbReference type="NCBI Taxonomy" id="1314785"/>
    <lineage>
        <taxon>Eukaryota</taxon>
        <taxon>Fungi</taxon>
        <taxon>Dikarya</taxon>
        <taxon>Basidiomycota</taxon>
        <taxon>Agaricomycotina</taxon>
        <taxon>Agaricomycetes</taxon>
        <taxon>Polyporales</taxon>
        <taxon>Laetiporus</taxon>
    </lineage>
</organism>
<name>A0A165BGV8_9APHY</name>
<dbReference type="GeneID" id="63827104"/>
<feature type="compositionally biased region" description="Low complexity" evidence="1">
    <location>
        <begin position="180"/>
        <end position="197"/>
    </location>
</feature>
<feature type="compositionally biased region" description="Polar residues" evidence="1">
    <location>
        <begin position="277"/>
        <end position="287"/>
    </location>
</feature>
<feature type="region of interest" description="Disordered" evidence="1">
    <location>
        <begin position="33"/>
        <end position="287"/>
    </location>
</feature>
<dbReference type="RefSeq" id="XP_040758770.1">
    <property type="nucleotide sequence ID" value="XM_040910075.1"/>
</dbReference>
<evidence type="ECO:0000313" key="3">
    <source>
        <dbReference type="Proteomes" id="UP000076871"/>
    </source>
</evidence>
<dbReference type="EMBL" id="KV427671">
    <property type="protein sequence ID" value="KZT01030.1"/>
    <property type="molecule type" value="Genomic_DNA"/>
</dbReference>
<dbReference type="InParanoid" id="A0A165BGV8"/>
<dbReference type="AlphaFoldDB" id="A0A165BGV8"/>
<dbReference type="OrthoDB" id="3249663at2759"/>
<protein>
    <submittedName>
        <fullName evidence="2">Uncharacterized protein</fullName>
    </submittedName>
</protein>
<keyword evidence="3" id="KW-1185">Reference proteome</keyword>
<proteinExistence type="predicted"/>